<dbReference type="Gene3D" id="1.20.1250.20">
    <property type="entry name" value="MFS general substrate transporter like domains"/>
    <property type="match status" value="1"/>
</dbReference>
<evidence type="ECO:0000313" key="7">
    <source>
        <dbReference type="EMBL" id="KAL2047544.1"/>
    </source>
</evidence>
<comment type="subcellular location">
    <subcellularLocation>
        <location evidence="1">Membrane</location>
        <topology evidence="1">Multi-pass membrane protein</topology>
    </subcellularLocation>
</comment>
<feature type="transmembrane region" description="Helical" evidence="5">
    <location>
        <begin position="341"/>
        <end position="360"/>
    </location>
</feature>
<feature type="transmembrane region" description="Helical" evidence="5">
    <location>
        <begin position="392"/>
        <end position="410"/>
    </location>
</feature>
<reference evidence="7 8" key="1">
    <citation type="submission" date="2024-09" db="EMBL/GenBank/DDBJ databases">
        <title>Rethinking Asexuality: The Enigmatic Case of Functional Sexual Genes in Lepraria (Stereocaulaceae).</title>
        <authorList>
            <person name="Doellman M."/>
            <person name="Sun Y."/>
            <person name="Barcenas-Pena A."/>
            <person name="Lumbsch H.T."/>
            <person name="Grewe F."/>
        </authorList>
    </citation>
    <scope>NUCLEOTIDE SEQUENCE [LARGE SCALE GENOMIC DNA]</scope>
    <source>
        <strain evidence="7 8">Grewe 0041</strain>
    </source>
</reference>
<feature type="transmembrane region" description="Helical" evidence="5">
    <location>
        <begin position="132"/>
        <end position="153"/>
    </location>
</feature>
<keyword evidence="2 5" id="KW-0812">Transmembrane</keyword>
<evidence type="ECO:0000256" key="1">
    <source>
        <dbReference type="ARBA" id="ARBA00004141"/>
    </source>
</evidence>
<feature type="transmembrane region" description="Helical" evidence="5">
    <location>
        <begin position="107"/>
        <end position="126"/>
    </location>
</feature>
<dbReference type="InterPro" id="IPR011701">
    <property type="entry name" value="MFS"/>
</dbReference>
<feature type="transmembrane region" description="Helical" evidence="5">
    <location>
        <begin position="512"/>
        <end position="530"/>
    </location>
</feature>
<evidence type="ECO:0000256" key="5">
    <source>
        <dbReference type="SAM" id="Phobius"/>
    </source>
</evidence>
<feature type="transmembrane region" description="Helical" evidence="5">
    <location>
        <begin position="39"/>
        <end position="64"/>
    </location>
</feature>
<name>A0ABR4APT7_9LECA</name>
<feature type="transmembrane region" description="Helical" evidence="5">
    <location>
        <begin position="76"/>
        <end position="95"/>
    </location>
</feature>
<feature type="transmembrane region" description="Helical" evidence="5">
    <location>
        <begin position="430"/>
        <end position="452"/>
    </location>
</feature>
<dbReference type="PANTHER" id="PTHR23501">
    <property type="entry name" value="MAJOR FACILITATOR SUPERFAMILY"/>
    <property type="match status" value="1"/>
</dbReference>
<dbReference type="PANTHER" id="PTHR23501:SF158">
    <property type="entry name" value="TRANSPORTER, PUTATIVE (AFU_ORTHOLOGUE AFUA_5G14490)-RELATED"/>
    <property type="match status" value="1"/>
</dbReference>
<protein>
    <recommendedName>
        <fullName evidence="6">Major facilitator superfamily (MFS) profile domain-containing protein</fullName>
    </recommendedName>
</protein>
<dbReference type="Gene3D" id="1.20.1720.10">
    <property type="entry name" value="Multidrug resistance protein D"/>
    <property type="match status" value="1"/>
</dbReference>
<keyword evidence="8" id="KW-1185">Reference proteome</keyword>
<feature type="domain" description="Major facilitator superfamily (MFS) profile" evidence="6">
    <location>
        <begin position="42"/>
        <end position="535"/>
    </location>
</feature>
<proteinExistence type="predicted"/>
<dbReference type="PRINTS" id="PR01036">
    <property type="entry name" value="TCRTETB"/>
</dbReference>
<keyword evidence="4 5" id="KW-0472">Membrane</keyword>
<dbReference type="CDD" id="cd17502">
    <property type="entry name" value="MFS_Azr1_MDR_like"/>
    <property type="match status" value="1"/>
</dbReference>
<comment type="caution">
    <text evidence="7">The sequence shown here is derived from an EMBL/GenBank/DDBJ whole genome shotgun (WGS) entry which is preliminary data.</text>
</comment>
<evidence type="ECO:0000256" key="4">
    <source>
        <dbReference type="ARBA" id="ARBA00023136"/>
    </source>
</evidence>
<keyword evidence="3 5" id="KW-1133">Transmembrane helix</keyword>
<evidence type="ECO:0000313" key="8">
    <source>
        <dbReference type="Proteomes" id="UP001590951"/>
    </source>
</evidence>
<dbReference type="EMBL" id="JBHFEH010000097">
    <property type="protein sequence ID" value="KAL2047544.1"/>
    <property type="molecule type" value="Genomic_DNA"/>
</dbReference>
<dbReference type="SUPFAM" id="SSF103473">
    <property type="entry name" value="MFS general substrate transporter"/>
    <property type="match status" value="1"/>
</dbReference>
<dbReference type="InterPro" id="IPR036259">
    <property type="entry name" value="MFS_trans_sf"/>
</dbReference>
<dbReference type="PROSITE" id="PS50850">
    <property type="entry name" value="MFS"/>
    <property type="match status" value="1"/>
</dbReference>
<evidence type="ECO:0000259" key="6">
    <source>
        <dbReference type="PROSITE" id="PS50850"/>
    </source>
</evidence>
<feature type="transmembrane region" description="Helical" evidence="5">
    <location>
        <begin position="165"/>
        <end position="189"/>
    </location>
</feature>
<dbReference type="InterPro" id="IPR020846">
    <property type="entry name" value="MFS_dom"/>
</dbReference>
<sequence>MDTETSSEGGTSGDASRISDEKLEIGLDLEAKTRSKLRILAVLTALFLTLFLTALDRTIVATAIPTICSQLHSASGYAWIGGAYLLANAASAPIWAKLSDIWGRKLILLMAVAMFFATSIVCALARNMKMLIVGRALQGAAGGGLMQLVNIVLSDLFSLRSRALFIGLMEVMWAVAGGIGPVLGGIFAQDVSWRWIFWINLPISGATFLLLLFFLDVHNPRTQFAEGFKAIDWVGSLSMLGLIVMLLLGLNFGRVTFPWNSAKVICLIIFGSLLSIVFVLSEAKLAKYPLVPLKLLTSKHNVACLLVTFAHEFAVLANEYYLPLFFQSVYEASPSQSGVLLLALSITLALGGIATGVIIYKTGRYLECIWIGLALYAIGNGLFIKLDADSSLAMIIGFQLIAGVGGGLLFEPPLIALQAMTSQENIATAIGTLGFIRSLSTSLAAVIGGVVFQNGMDIQGSNLRSAGLPPDIIGKLSGARAAANVGDIVSELSDPMQKLMVREAFAWSLRNLWILSTCMIFCGLLFSLFIKKKTLSREHMETKTGLAKADQ</sequence>
<organism evidence="7 8">
    <name type="scientific">Lepraria finkii</name>
    <dbReference type="NCBI Taxonomy" id="1340010"/>
    <lineage>
        <taxon>Eukaryota</taxon>
        <taxon>Fungi</taxon>
        <taxon>Dikarya</taxon>
        <taxon>Ascomycota</taxon>
        <taxon>Pezizomycotina</taxon>
        <taxon>Lecanoromycetes</taxon>
        <taxon>OSLEUM clade</taxon>
        <taxon>Lecanoromycetidae</taxon>
        <taxon>Lecanorales</taxon>
        <taxon>Lecanorineae</taxon>
        <taxon>Stereocaulaceae</taxon>
        <taxon>Lepraria</taxon>
    </lineage>
</organism>
<evidence type="ECO:0000256" key="3">
    <source>
        <dbReference type="ARBA" id="ARBA00022989"/>
    </source>
</evidence>
<feature type="transmembrane region" description="Helical" evidence="5">
    <location>
        <begin position="230"/>
        <end position="250"/>
    </location>
</feature>
<feature type="transmembrane region" description="Helical" evidence="5">
    <location>
        <begin position="367"/>
        <end position="386"/>
    </location>
</feature>
<evidence type="ECO:0000256" key="2">
    <source>
        <dbReference type="ARBA" id="ARBA00022692"/>
    </source>
</evidence>
<dbReference type="Pfam" id="PF07690">
    <property type="entry name" value="MFS_1"/>
    <property type="match status" value="1"/>
</dbReference>
<gene>
    <name evidence="7" type="ORF">ABVK25_011402</name>
</gene>
<accession>A0ABR4APT7</accession>
<dbReference type="Proteomes" id="UP001590951">
    <property type="component" value="Unassembled WGS sequence"/>
</dbReference>
<feature type="transmembrane region" description="Helical" evidence="5">
    <location>
        <begin position="195"/>
        <end position="218"/>
    </location>
</feature>
<feature type="transmembrane region" description="Helical" evidence="5">
    <location>
        <begin position="262"/>
        <end position="281"/>
    </location>
</feature>